<dbReference type="EMBL" id="SISG01000001">
    <property type="protein sequence ID" value="TBN57192.1"/>
    <property type="molecule type" value="Genomic_DNA"/>
</dbReference>
<evidence type="ECO:0000313" key="4">
    <source>
        <dbReference type="Proteomes" id="UP000294194"/>
    </source>
</evidence>
<keyword evidence="2" id="KW-0812">Transmembrane</keyword>
<name>A0A4Q9GQN9_9MICO</name>
<evidence type="ECO:0000256" key="1">
    <source>
        <dbReference type="SAM" id="MobiDB-lite"/>
    </source>
</evidence>
<dbReference type="RefSeq" id="WP_130981303.1">
    <property type="nucleotide sequence ID" value="NZ_SISG01000001.1"/>
</dbReference>
<proteinExistence type="predicted"/>
<evidence type="ECO:0000313" key="3">
    <source>
        <dbReference type="EMBL" id="TBN57192.1"/>
    </source>
</evidence>
<comment type="caution">
    <text evidence="3">The sequence shown here is derived from an EMBL/GenBank/DDBJ whole genome shotgun (WGS) entry which is preliminary data.</text>
</comment>
<dbReference type="AlphaFoldDB" id="A0A4Q9GQN9"/>
<keyword evidence="2" id="KW-0472">Membrane</keyword>
<sequence length="150" mass="15011">MTDPVPYSSEPVPDRAEPVPYAASEPGEIVIAEKRPLNKTGLTALIVVILGYLAPVTIILIGVVSIANGVNSGSSPTAGIVSGLVYFLGAAVAALVLAGIGVIIAIVSLFRKNRGKVLGIVALVLGLLPGVAGVGFVIAISTTIADVTGN</sequence>
<organism evidence="3 4">
    <name type="scientific">Glaciihabitans arcticus</name>
    <dbReference type="NCBI Taxonomy" id="2668039"/>
    <lineage>
        <taxon>Bacteria</taxon>
        <taxon>Bacillati</taxon>
        <taxon>Actinomycetota</taxon>
        <taxon>Actinomycetes</taxon>
        <taxon>Micrococcales</taxon>
        <taxon>Microbacteriaceae</taxon>
        <taxon>Glaciihabitans</taxon>
    </lineage>
</organism>
<gene>
    <name evidence="3" type="ORF">EYE40_07145</name>
</gene>
<keyword evidence="2" id="KW-1133">Transmembrane helix</keyword>
<accession>A0A4Q9GQN9</accession>
<evidence type="ECO:0000256" key="2">
    <source>
        <dbReference type="SAM" id="Phobius"/>
    </source>
</evidence>
<feature type="transmembrane region" description="Helical" evidence="2">
    <location>
        <begin position="117"/>
        <end position="140"/>
    </location>
</feature>
<dbReference type="Proteomes" id="UP000294194">
    <property type="component" value="Unassembled WGS sequence"/>
</dbReference>
<keyword evidence="4" id="KW-1185">Reference proteome</keyword>
<feature type="transmembrane region" description="Helical" evidence="2">
    <location>
        <begin position="42"/>
        <end position="64"/>
    </location>
</feature>
<feature type="transmembrane region" description="Helical" evidence="2">
    <location>
        <begin position="84"/>
        <end position="110"/>
    </location>
</feature>
<protein>
    <submittedName>
        <fullName evidence="3">Uncharacterized protein</fullName>
    </submittedName>
</protein>
<reference evidence="4" key="1">
    <citation type="submission" date="2019-02" db="EMBL/GenBank/DDBJ databases">
        <title>Glaciihabitans arcticus sp. nov., a psychrotolerant bacterium isolated from polar soil.</title>
        <authorList>
            <person name="Dahal R.H."/>
        </authorList>
    </citation>
    <scope>NUCLEOTIDE SEQUENCE [LARGE SCALE GENOMIC DNA]</scope>
    <source>
        <strain evidence="4">RP-3-7</strain>
    </source>
</reference>
<feature type="region of interest" description="Disordered" evidence="1">
    <location>
        <begin position="1"/>
        <end position="20"/>
    </location>
</feature>